<protein>
    <submittedName>
        <fullName evidence="1">Uncharacterized protein</fullName>
    </submittedName>
</protein>
<dbReference type="EMBL" id="JALLAZ020000249">
    <property type="protein sequence ID" value="KAL3799523.1"/>
    <property type="molecule type" value="Genomic_DNA"/>
</dbReference>
<gene>
    <name evidence="1" type="ORF">ACHAW5_010291</name>
</gene>
<evidence type="ECO:0000313" key="1">
    <source>
        <dbReference type="EMBL" id="KAL3799523.1"/>
    </source>
</evidence>
<sequence length="215" mass="24130">MSNDISTHTLTSAGYKGSVFVATINEYPKTNEITEEHGKDRLDLMARASTCGKMFSVNLSGHLTCDDVFLVTEKTVREREKKRLTIEKTKRERMMRVEAKAKHVLETKGIDGNSEVHLQTKRRLNGWKGLQAKGLKEPVACVPSTDEEEQMLLDASKENIELGDTALGRVKRRKMSECKQALRDMSEEEFQDLIAARANRATENECERDGGVGAV</sequence>
<evidence type="ECO:0000313" key="2">
    <source>
        <dbReference type="Proteomes" id="UP001530315"/>
    </source>
</evidence>
<name>A0ABD3QGF8_9STRA</name>
<comment type="caution">
    <text evidence="1">The sequence shown here is derived from an EMBL/GenBank/DDBJ whole genome shotgun (WGS) entry which is preliminary data.</text>
</comment>
<proteinExistence type="predicted"/>
<organism evidence="1 2">
    <name type="scientific">Stephanodiscus triporus</name>
    <dbReference type="NCBI Taxonomy" id="2934178"/>
    <lineage>
        <taxon>Eukaryota</taxon>
        <taxon>Sar</taxon>
        <taxon>Stramenopiles</taxon>
        <taxon>Ochrophyta</taxon>
        <taxon>Bacillariophyta</taxon>
        <taxon>Coscinodiscophyceae</taxon>
        <taxon>Thalassiosirophycidae</taxon>
        <taxon>Stephanodiscales</taxon>
        <taxon>Stephanodiscaceae</taxon>
        <taxon>Stephanodiscus</taxon>
    </lineage>
</organism>
<dbReference type="Proteomes" id="UP001530315">
    <property type="component" value="Unassembled WGS sequence"/>
</dbReference>
<dbReference type="AlphaFoldDB" id="A0ABD3QGF8"/>
<keyword evidence="2" id="KW-1185">Reference proteome</keyword>
<accession>A0ABD3QGF8</accession>
<reference evidence="1 2" key="1">
    <citation type="submission" date="2024-10" db="EMBL/GenBank/DDBJ databases">
        <title>Updated reference genomes for cyclostephanoid diatoms.</title>
        <authorList>
            <person name="Roberts W.R."/>
            <person name="Alverson A.J."/>
        </authorList>
    </citation>
    <scope>NUCLEOTIDE SEQUENCE [LARGE SCALE GENOMIC DNA]</scope>
    <source>
        <strain evidence="1 2">AJA276-08</strain>
    </source>
</reference>